<organism evidence="1">
    <name type="scientific">marine sediment metagenome</name>
    <dbReference type="NCBI Taxonomy" id="412755"/>
    <lineage>
        <taxon>unclassified sequences</taxon>
        <taxon>metagenomes</taxon>
        <taxon>ecological metagenomes</taxon>
    </lineage>
</organism>
<reference evidence="1" key="1">
    <citation type="journal article" date="2014" name="Front. Microbiol.">
        <title>High frequency of phylogenetically diverse reductive dehalogenase-homologous genes in deep subseafloor sedimentary metagenomes.</title>
        <authorList>
            <person name="Kawai M."/>
            <person name="Futagami T."/>
            <person name="Toyoda A."/>
            <person name="Takaki Y."/>
            <person name="Nishi S."/>
            <person name="Hori S."/>
            <person name="Arai W."/>
            <person name="Tsubouchi T."/>
            <person name="Morono Y."/>
            <person name="Uchiyama I."/>
            <person name="Ito T."/>
            <person name="Fujiyama A."/>
            <person name="Inagaki F."/>
            <person name="Takami H."/>
        </authorList>
    </citation>
    <scope>NUCLEOTIDE SEQUENCE</scope>
    <source>
        <strain evidence="1">Expedition CK06-06</strain>
    </source>
</reference>
<proteinExistence type="predicted"/>
<evidence type="ECO:0000313" key="1">
    <source>
        <dbReference type="EMBL" id="GAH89441.1"/>
    </source>
</evidence>
<accession>X1J3Y9</accession>
<name>X1J3Y9_9ZZZZ</name>
<dbReference type="AlphaFoldDB" id="X1J3Y9"/>
<sequence>MQIKACSICGKPTITGGLCYKHGGAYYDYAEEGKYCEEEKDEKQGRNSRGDSRV</sequence>
<comment type="caution">
    <text evidence="1">The sequence shown here is derived from an EMBL/GenBank/DDBJ whole genome shotgun (WGS) entry which is preliminary data.</text>
</comment>
<protein>
    <submittedName>
        <fullName evidence="1">Uncharacterized protein</fullName>
    </submittedName>
</protein>
<dbReference type="EMBL" id="BARU01037690">
    <property type="protein sequence ID" value="GAH89441.1"/>
    <property type="molecule type" value="Genomic_DNA"/>
</dbReference>
<gene>
    <name evidence="1" type="ORF">S03H2_58676</name>
</gene>